<organism evidence="2 3">
    <name type="scientific">Shewanella intestini</name>
    <dbReference type="NCBI Taxonomy" id="2017544"/>
    <lineage>
        <taxon>Bacteria</taxon>
        <taxon>Pseudomonadati</taxon>
        <taxon>Pseudomonadota</taxon>
        <taxon>Gammaproteobacteria</taxon>
        <taxon>Alteromonadales</taxon>
        <taxon>Shewanellaceae</taxon>
        <taxon>Shewanella</taxon>
    </lineage>
</organism>
<dbReference type="InterPro" id="IPR000182">
    <property type="entry name" value="GNAT_dom"/>
</dbReference>
<accession>A0ABS5I590</accession>
<protein>
    <submittedName>
        <fullName evidence="2">GNAT family N-acetyltransferase</fullName>
    </submittedName>
</protein>
<dbReference type="PANTHER" id="PTHR39173">
    <property type="entry name" value="ACETYLTRANSFERASE"/>
    <property type="match status" value="1"/>
</dbReference>
<dbReference type="Pfam" id="PF00583">
    <property type="entry name" value="Acetyltransf_1"/>
    <property type="match status" value="1"/>
</dbReference>
<sequence length="170" mass="19107">MELIIPNMDFQASYQRYIEELGDEEGYPFPLDFDCSDFEKLLAKLADFHHGKNLPQGYVPSSTLWLVDNGEIIGVTNLRHTLNAQIRRCGGHIGLGIRPSYRHQGLGKQLIGLSIAELVKMGINEIHIHCYQHNLASSKAIIANGGKLESQLSLENKVVLRYKVNHTLLD</sequence>
<evidence type="ECO:0000259" key="1">
    <source>
        <dbReference type="PROSITE" id="PS51186"/>
    </source>
</evidence>
<name>A0ABS5I590_9GAMM</name>
<evidence type="ECO:0000313" key="2">
    <source>
        <dbReference type="EMBL" id="MBR9728480.1"/>
    </source>
</evidence>
<dbReference type="EMBL" id="JAAIKR010000010">
    <property type="protein sequence ID" value="MBR9728480.1"/>
    <property type="molecule type" value="Genomic_DNA"/>
</dbReference>
<dbReference type="Gene3D" id="3.40.630.30">
    <property type="match status" value="1"/>
</dbReference>
<evidence type="ECO:0000313" key="3">
    <source>
        <dbReference type="Proteomes" id="UP000811844"/>
    </source>
</evidence>
<feature type="domain" description="N-acetyltransferase" evidence="1">
    <location>
        <begin position="24"/>
        <end position="165"/>
    </location>
</feature>
<comment type="caution">
    <text evidence="2">The sequence shown here is derived from an EMBL/GenBank/DDBJ whole genome shotgun (WGS) entry which is preliminary data.</text>
</comment>
<dbReference type="Proteomes" id="UP000811844">
    <property type="component" value="Unassembled WGS sequence"/>
</dbReference>
<dbReference type="InterPro" id="IPR016181">
    <property type="entry name" value="Acyl_CoA_acyltransferase"/>
</dbReference>
<dbReference type="PANTHER" id="PTHR39173:SF1">
    <property type="entry name" value="ACETYLTRANSFERASE"/>
    <property type="match status" value="1"/>
</dbReference>
<dbReference type="PROSITE" id="PS51186">
    <property type="entry name" value="GNAT"/>
    <property type="match status" value="1"/>
</dbReference>
<keyword evidence="3" id="KW-1185">Reference proteome</keyword>
<dbReference type="RefSeq" id="WP_153664003.1">
    <property type="nucleotide sequence ID" value="NZ_JAAIKR010000010.1"/>
</dbReference>
<dbReference type="CDD" id="cd04301">
    <property type="entry name" value="NAT_SF"/>
    <property type="match status" value="1"/>
</dbReference>
<gene>
    <name evidence="2" type="ORF">G3R48_10890</name>
</gene>
<reference evidence="2 3" key="1">
    <citation type="submission" date="2020-02" db="EMBL/GenBank/DDBJ databases">
        <title>Shewanella WXL01 sp. nov., a marine bacterium isolated from green algae in Luhuitou Fringing Reef (Northern South China Sea).</title>
        <authorList>
            <person name="Wang X."/>
        </authorList>
    </citation>
    <scope>NUCLEOTIDE SEQUENCE [LARGE SCALE GENOMIC DNA]</scope>
    <source>
        <strain evidence="2 3">MCCC 1A01895</strain>
    </source>
</reference>
<proteinExistence type="predicted"/>
<dbReference type="SUPFAM" id="SSF55729">
    <property type="entry name" value="Acyl-CoA N-acyltransferases (Nat)"/>
    <property type="match status" value="1"/>
</dbReference>